<feature type="non-terminal residue" evidence="10">
    <location>
        <position position="301"/>
    </location>
</feature>
<evidence type="ECO:0000256" key="2">
    <source>
        <dbReference type="ARBA" id="ARBA00004308"/>
    </source>
</evidence>
<evidence type="ECO:0000256" key="3">
    <source>
        <dbReference type="ARBA" id="ARBA00022448"/>
    </source>
</evidence>
<comment type="similarity">
    <text evidence="8">Belongs to the auxin efflux carrier (TC 2.A.69.2) family.</text>
</comment>
<evidence type="ECO:0000256" key="4">
    <source>
        <dbReference type="ARBA" id="ARBA00022692"/>
    </source>
</evidence>
<proteinExistence type="inferred from homology"/>
<evidence type="ECO:0000256" key="7">
    <source>
        <dbReference type="ARBA" id="ARBA00025100"/>
    </source>
</evidence>
<feature type="transmembrane region" description="Helical" evidence="9">
    <location>
        <begin position="230"/>
        <end position="251"/>
    </location>
</feature>
<gene>
    <name evidence="10" type="ORF">TrRE_jg8018</name>
</gene>
<keyword evidence="3" id="KW-0813">Transport</keyword>
<reference evidence="10" key="1">
    <citation type="submission" date="2022-07" db="EMBL/GenBank/DDBJ databases">
        <title>Genome analysis of Parmales, a sister group of diatoms, reveals the evolutionary specialization of diatoms from phago-mixotrophs to photoautotrophs.</title>
        <authorList>
            <person name="Ban H."/>
            <person name="Sato S."/>
            <person name="Yoshikawa S."/>
            <person name="Kazumasa Y."/>
            <person name="Nakamura Y."/>
            <person name="Ichinomiya M."/>
            <person name="Saitoh K."/>
            <person name="Sato N."/>
            <person name="Blanc-Mathieu R."/>
            <person name="Endo H."/>
            <person name="Kuwata A."/>
            <person name="Ogata H."/>
        </authorList>
    </citation>
    <scope>NUCLEOTIDE SEQUENCE</scope>
</reference>
<evidence type="ECO:0000256" key="1">
    <source>
        <dbReference type="ARBA" id="ARBA00004141"/>
    </source>
</evidence>
<dbReference type="GO" id="GO:0012505">
    <property type="term" value="C:endomembrane system"/>
    <property type="evidence" value="ECO:0007669"/>
    <property type="project" value="UniProtKB-SubCell"/>
</dbReference>
<dbReference type="GO" id="GO:0055085">
    <property type="term" value="P:transmembrane transport"/>
    <property type="evidence" value="ECO:0007669"/>
    <property type="project" value="InterPro"/>
</dbReference>
<comment type="caution">
    <text evidence="10">The sequence shown here is derived from an EMBL/GenBank/DDBJ whole genome shotgun (WGS) entry which is preliminary data.</text>
</comment>
<sequence>MGASNDVLSATALAMSHVFLISCVGFSLSLFPRSNPLLPAPLLKQLSRLSISIFAPALIIYSTSSALNWDLFKKSIILCLFSISQNLLSLLIGRCTRCLHPDRRFGRVIEIAVGTPNQLSLPIMVMLSMCKSSVINEDFAGPDLDASEECGRTALAFLFVYAMGFYFTFWGFGYMQLSKLQGPSPQAGGGEEAMVSDKKSRYGLGSPPAAGPPSGVDGFLYFALVVKKAFLNHMMIAVYLGVGFSCIPWLQDVLYSDVGALRPVGDTVATVSEPLVCLNCFIMAGSLALTFRGGGGGKDEG</sequence>
<dbReference type="Proteomes" id="UP001165082">
    <property type="component" value="Unassembled WGS sequence"/>
</dbReference>
<keyword evidence="5 9" id="KW-1133">Transmembrane helix</keyword>
<dbReference type="PANTHER" id="PTHR31651">
    <property type="match status" value="1"/>
</dbReference>
<keyword evidence="6 9" id="KW-0472">Membrane</keyword>
<evidence type="ECO:0000256" key="5">
    <source>
        <dbReference type="ARBA" id="ARBA00022989"/>
    </source>
</evidence>
<keyword evidence="11" id="KW-1185">Reference proteome</keyword>
<protein>
    <submittedName>
        <fullName evidence="10">Uncharacterized protein</fullName>
    </submittedName>
</protein>
<dbReference type="OrthoDB" id="191139at2759"/>
<feature type="transmembrane region" description="Helical" evidence="9">
    <location>
        <begin position="154"/>
        <end position="175"/>
    </location>
</feature>
<dbReference type="EMBL" id="BRXZ01003419">
    <property type="protein sequence ID" value="GMH54423.1"/>
    <property type="molecule type" value="Genomic_DNA"/>
</dbReference>
<evidence type="ECO:0000256" key="9">
    <source>
        <dbReference type="SAM" id="Phobius"/>
    </source>
</evidence>
<feature type="transmembrane region" description="Helical" evidence="9">
    <location>
        <begin position="51"/>
        <end position="69"/>
    </location>
</feature>
<evidence type="ECO:0000256" key="8">
    <source>
        <dbReference type="ARBA" id="ARBA00025752"/>
    </source>
</evidence>
<accession>A0A9W7DTF3</accession>
<evidence type="ECO:0000313" key="10">
    <source>
        <dbReference type="EMBL" id="GMH54423.1"/>
    </source>
</evidence>
<feature type="transmembrane region" description="Helical" evidence="9">
    <location>
        <begin position="12"/>
        <end position="31"/>
    </location>
</feature>
<comment type="function">
    <text evidence="7">Involved in cellular auxin homeostasis by regulating auxin metabolism. Regulates intracellular auxin accumulation at the endoplasmic reticulum and thus auxin availability for nuclear auxin signaling.</text>
</comment>
<name>A0A9W7DTF3_9STRA</name>
<evidence type="ECO:0000256" key="6">
    <source>
        <dbReference type="ARBA" id="ARBA00023136"/>
    </source>
</evidence>
<evidence type="ECO:0000313" key="11">
    <source>
        <dbReference type="Proteomes" id="UP001165082"/>
    </source>
</evidence>
<dbReference type="PANTHER" id="PTHR31651:SF33">
    <property type="entry name" value="PROTEIN PIN-LIKES 1"/>
    <property type="match status" value="1"/>
</dbReference>
<keyword evidence="4 9" id="KW-0812">Transmembrane</keyword>
<comment type="subcellular location">
    <subcellularLocation>
        <location evidence="2">Endomembrane system</location>
    </subcellularLocation>
    <subcellularLocation>
        <location evidence="1">Membrane</location>
        <topology evidence="1">Multi-pass membrane protein</topology>
    </subcellularLocation>
</comment>
<dbReference type="GO" id="GO:0016020">
    <property type="term" value="C:membrane"/>
    <property type="evidence" value="ECO:0007669"/>
    <property type="project" value="UniProtKB-SubCell"/>
</dbReference>
<dbReference type="InterPro" id="IPR004776">
    <property type="entry name" value="Mem_transp_PIN-like"/>
</dbReference>
<dbReference type="InterPro" id="IPR045033">
    <property type="entry name" value="PILS1/3/4/5/7"/>
</dbReference>
<organism evidence="10 11">
    <name type="scientific">Triparma retinervis</name>
    <dbReference type="NCBI Taxonomy" id="2557542"/>
    <lineage>
        <taxon>Eukaryota</taxon>
        <taxon>Sar</taxon>
        <taxon>Stramenopiles</taxon>
        <taxon>Ochrophyta</taxon>
        <taxon>Bolidophyceae</taxon>
        <taxon>Parmales</taxon>
        <taxon>Triparmaceae</taxon>
        <taxon>Triparma</taxon>
    </lineage>
</organism>
<feature type="transmembrane region" description="Helical" evidence="9">
    <location>
        <begin position="271"/>
        <end position="291"/>
    </location>
</feature>
<dbReference type="AlphaFoldDB" id="A0A9W7DTF3"/>
<dbReference type="Pfam" id="PF03547">
    <property type="entry name" value="Mem_trans"/>
    <property type="match status" value="1"/>
</dbReference>